<dbReference type="PANTHER" id="PTHR46749">
    <property type="entry name" value="COMPLEX III ASSEMBLY FACTOR LYRM7"/>
    <property type="match status" value="1"/>
</dbReference>
<dbReference type="InterPro" id="IPR050435">
    <property type="entry name" value="MZM1/LYRM7"/>
</dbReference>
<dbReference type="GeneID" id="63678583"/>
<evidence type="ECO:0000256" key="1">
    <source>
        <dbReference type="ARBA" id="ARBA00004305"/>
    </source>
</evidence>
<dbReference type="AlphaFoldDB" id="A0A0C2ENH9"/>
<dbReference type="CDD" id="cd20267">
    <property type="entry name" value="Complex1_LYR_LYRM7"/>
    <property type="match status" value="1"/>
</dbReference>
<evidence type="ECO:0000313" key="9">
    <source>
        <dbReference type="EMBL" id="KIH87654.1"/>
    </source>
</evidence>
<proteinExistence type="inferred from homology"/>
<dbReference type="HOGENOM" id="CLU_147114_2_2_1"/>
<comment type="function">
    <text evidence="8">Assembly factor required for Rieske Fe-S protein RIP1 incorporation into the cytochrome b-c1 (CIII) complex. Functions as a chaperone, binding to this subunit within the mitochondrial matrix and stabilizing it prior to its translocation and insertion into the late CIII dimeric intermediate within the mitochondrial inner membrane. Modulates the mitochondrial matrix zinc pool.</text>
</comment>
<keyword evidence="6" id="KW-0496">Mitochondrion</keyword>
<protein>
    <recommendedName>
        <fullName evidence="4">Mitochondrial zinc maintenance protein 1, mitochondrial</fullName>
    </recommendedName>
</protein>
<dbReference type="GO" id="GO:0044183">
    <property type="term" value="F:protein folding chaperone"/>
    <property type="evidence" value="ECO:0007669"/>
    <property type="project" value="TreeGrafter"/>
</dbReference>
<comment type="subunit">
    <text evidence="3">Interacts with RIP1.</text>
</comment>
<evidence type="ECO:0000256" key="5">
    <source>
        <dbReference type="ARBA" id="ARBA00022946"/>
    </source>
</evidence>
<keyword evidence="7" id="KW-0143">Chaperone</keyword>
<accession>A0A0C2ENH9</accession>
<evidence type="ECO:0000256" key="8">
    <source>
        <dbReference type="ARBA" id="ARBA00025268"/>
    </source>
</evidence>
<evidence type="ECO:0000256" key="4">
    <source>
        <dbReference type="ARBA" id="ARBA00015108"/>
    </source>
</evidence>
<dbReference type="Proteomes" id="UP000031575">
    <property type="component" value="Unassembled WGS sequence"/>
</dbReference>
<evidence type="ECO:0000256" key="7">
    <source>
        <dbReference type="ARBA" id="ARBA00023186"/>
    </source>
</evidence>
<dbReference type="GO" id="GO:0034551">
    <property type="term" value="P:mitochondrial respiratory chain complex III assembly"/>
    <property type="evidence" value="ECO:0007669"/>
    <property type="project" value="InterPro"/>
</dbReference>
<organism evidence="9 10">
    <name type="scientific">Sporothrix brasiliensis 5110</name>
    <dbReference type="NCBI Taxonomy" id="1398154"/>
    <lineage>
        <taxon>Eukaryota</taxon>
        <taxon>Fungi</taxon>
        <taxon>Dikarya</taxon>
        <taxon>Ascomycota</taxon>
        <taxon>Pezizomycotina</taxon>
        <taxon>Sordariomycetes</taxon>
        <taxon>Sordariomycetidae</taxon>
        <taxon>Ophiostomatales</taxon>
        <taxon>Ophiostomataceae</taxon>
        <taxon>Sporothrix</taxon>
    </lineage>
</organism>
<comment type="caution">
    <text evidence="9">The sequence shown here is derived from an EMBL/GenBank/DDBJ whole genome shotgun (WGS) entry which is preliminary data.</text>
</comment>
<dbReference type="RefSeq" id="XP_040615664.1">
    <property type="nucleotide sequence ID" value="XM_040763662.1"/>
</dbReference>
<evidence type="ECO:0000313" key="10">
    <source>
        <dbReference type="Proteomes" id="UP000031575"/>
    </source>
</evidence>
<evidence type="ECO:0000256" key="2">
    <source>
        <dbReference type="ARBA" id="ARBA00009949"/>
    </source>
</evidence>
<dbReference type="OrthoDB" id="529194at2759"/>
<dbReference type="GO" id="GO:0005759">
    <property type="term" value="C:mitochondrial matrix"/>
    <property type="evidence" value="ECO:0007669"/>
    <property type="project" value="UniProtKB-SubCell"/>
</dbReference>
<reference evidence="9 10" key="1">
    <citation type="journal article" date="2014" name="BMC Genomics">
        <title>Comparative genomics of the major fungal agents of human and animal Sporotrichosis: Sporothrix schenckii and Sporothrix brasiliensis.</title>
        <authorList>
            <person name="Teixeira M.M."/>
            <person name="de Almeida L.G."/>
            <person name="Kubitschek-Barreira P."/>
            <person name="Alves F.L."/>
            <person name="Kioshima E.S."/>
            <person name="Abadio A.K."/>
            <person name="Fernandes L."/>
            <person name="Derengowski L.S."/>
            <person name="Ferreira K.S."/>
            <person name="Souza R.C."/>
            <person name="Ruiz J.C."/>
            <person name="de Andrade N.C."/>
            <person name="Paes H.C."/>
            <person name="Nicola A.M."/>
            <person name="Albuquerque P."/>
            <person name="Gerber A.L."/>
            <person name="Martins V.P."/>
            <person name="Peconick L.D."/>
            <person name="Neto A.V."/>
            <person name="Chaucanez C.B."/>
            <person name="Silva P.A."/>
            <person name="Cunha O.L."/>
            <person name="de Oliveira F.F."/>
            <person name="dos Santos T.C."/>
            <person name="Barros A.L."/>
            <person name="Soares M.A."/>
            <person name="de Oliveira L.M."/>
            <person name="Marini M.M."/>
            <person name="Villalobos-Duno H."/>
            <person name="Cunha M.M."/>
            <person name="de Hoog S."/>
            <person name="da Silveira J.F."/>
            <person name="Henrissat B."/>
            <person name="Nino-Vega G.A."/>
            <person name="Cisalpino P.S."/>
            <person name="Mora-Montes H.M."/>
            <person name="Almeida S.R."/>
            <person name="Stajich J.E."/>
            <person name="Lopes-Bezerra L.M."/>
            <person name="Vasconcelos A.T."/>
            <person name="Felipe M.S."/>
        </authorList>
    </citation>
    <scope>NUCLEOTIDE SEQUENCE [LARGE SCALE GENOMIC DNA]</scope>
    <source>
        <strain evidence="9 10">5110</strain>
    </source>
</reference>
<comment type="subcellular location">
    <subcellularLocation>
        <location evidence="1">Mitochondrion matrix</location>
    </subcellularLocation>
</comment>
<evidence type="ECO:0000256" key="3">
    <source>
        <dbReference type="ARBA" id="ARBA00011589"/>
    </source>
</evidence>
<evidence type="ECO:0000256" key="6">
    <source>
        <dbReference type="ARBA" id="ARBA00023128"/>
    </source>
</evidence>
<dbReference type="EMBL" id="AWTV01000010">
    <property type="protein sequence ID" value="KIH87654.1"/>
    <property type="molecule type" value="Genomic_DNA"/>
</dbReference>
<dbReference type="VEuPathDB" id="FungiDB:SPBR_05385"/>
<keyword evidence="10" id="KW-1185">Reference proteome</keyword>
<dbReference type="InterPro" id="IPR045298">
    <property type="entry name" value="Complex1_LYR_LYRM7"/>
</dbReference>
<sequence length="110" mass="12288">MAALQAYRNLFRATRIAFEGDSRVLSAAREQIRVNFREKASLPDSEAQPAIQHAEEVASFLRANVVQGKREEEGVYRLRIHDETERGDNDTIKIGGGKTVKIDGKTCADK</sequence>
<gene>
    <name evidence="9" type="ORF">SPBR_05385</name>
</gene>
<name>A0A0C2ENH9_9PEZI</name>
<dbReference type="PANTHER" id="PTHR46749:SF1">
    <property type="entry name" value="COMPLEX III ASSEMBLY FACTOR LYRM7"/>
    <property type="match status" value="1"/>
</dbReference>
<comment type="similarity">
    <text evidence="2">Belongs to the complex I LYR family. MZM1 subfamily.</text>
</comment>
<keyword evidence="5" id="KW-0809">Transit peptide</keyword>